<dbReference type="InterPro" id="IPR046867">
    <property type="entry name" value="AldOxase/xan_DH_MoCoBD2"/>
</dbReference>
<dbReference type="InterPro" id="IPR016208">
    <property type="entry name" value="Ald_Oxase/xanthine_DH-like"/>
</dbReference>
<dbReference type="PANTHER" id="PTHR11908:SF132">
    <property type="entry name" value="ALDEHYDE OXIDASE 1-RELATED"/>
    <property type="match status" value="1"/>
</dbReference>
<dbReference type="Pfam" id="PF20256">
    <property type="entry name" value="MoCoBD_2"/>
    <property type="match status" value="1"/>
</dbReference>
<dbReference type="Pfam" id="PF01315">
    <property type="entry name" value="Ald_Xan_dh_C"/>
    <property type="match status" value="1"/>
</dbReference>
<comment type="caution">
    <text evidence="5">The sequence shown here is derived from an EMBL/GenBank/DDBJ whole genome shotgun (WGS) entry which is preliminary data.</text>
</comment>
<dbReference type="InterPro" id="IPR000674">
    <property type="entry name" value="Ald_Oxase/Xan_DH_a/b"/>
</dbReference>
<name>A0ABY2XMI4_9GAMM</name>
<comment type="similarity">
    <text evidence="1">Belongs to the xanthine dehydrogenase family.</text>
</comment>
<proteinExistence type="inferred from homology"/>
<dbReference type="Gene3D" id="3.30.365.10">
    <property type="entry name" value="Aldehyde oxidase/xanthine dehydrogenase, molybdopterin binding domain"/>
    <property type="match status" value="4"/>
</dbReference>
<accession>A0ABY2XMI4</accession>
<keyword evidence="2" id="KW-0500">Molybdenum</keyword>
<keyword evidence="6" id="KW-1185">Reference proteome</keyword>
<gene>
    <name evidence="5" type="ORF">FGS76_09385</name>
</gene>
<dbReference type="InterPro" id="IPR008274">
    <property type="entry name" value="AldOxase/xan_DH_MoCoBD1"/>
</dbReference>
<dbReference type="EMBL" id="VCQT01000029">
    <property type="protein sequence ID" value="TMW12854.1"/>
    <property type="molecule type" value="Genomic_DNA"/>
</dbReference>
<evidence type="ECO:0000313" key="6">
    <source>
        <dbReference type="Proteomes" id="UP000739180"/>
    </source>
</evidence>
<dbReference type="InterPro" id="IPR037165">
    <property type="entry name" value="AldOxase/xan_DH_Mopterin-bd_sf"/>
</dbReference>
<keyword evidence="3" id="KW-0560">Oxidoreductase</keyword>
<evidence type="ECO:0000259" key="4">
    <source>
        <dbReference type="SMART" id="SM01008"/>
    </source>
</evidence>
<dbReference type="SUPFAM" id="SSF54665">
    <property type="entry name" value="CO dehydrogenase molybdoprotein N-domain-like"/>
    <property type="match status" value="1"/>
</dbReference>
<evidence type="ECO:0000256" key="3">
    <source>
        <dbReference type="ARBA" id="ARBA00023002"/>
    </source>
</evidence>
<dbReference type="Gene3D" id="3.90.1170.50">
    <property type="entry name" value="Aldehyde oxidase/xanthine dehydrogenase, a/b hammerhead"/>
    <property type="match status" value="1"/>
</dbReference>
<dbReference type="SUPFAM" id="SSF56003">
    <property type="entry name" value="Molybdenum cofactor-binding domain"/>
    <property type="match status" value="1"/>
</dbReference>
<dbReference type="Pfam" id="PF02738">
    <property type="entry name" value="MoCoBD_1"/>
    <property type="match status" value="1"/>
</dbReference>
<dbReference type="InterPro" id="IPR036856">
    <property type="entry name" value="Ald_Oxase/Xan_DH_a/b_sf"/>
</dbReference>
<evidence type="ECO:0000313" key="5">
    <source>
        <dbReference type="EMBL" id="TMW12854.1"/>
    </source>
</evidence>
<feature type="domain" description="Aldehyde oxidase/xanthine dehydrogenase a/b hammerhead" evidence="4">
    <location>
        <begin position="20"/>
        <end position="129"/>
    </location>
</feature>
<sequence>MNKTGIGARVRRLEDDRLVHGRSRYVGDIKMPGMCDVAFLRSPLAHARIKAVNKPDGCGNRILCAEDLEGVRPIVAESTLPSYRTSEHWPLARDKVRFVGEPVAMAIGRNRAEAEDLLEEIDLRLEALPPVITPAVSMAEDATLVHDQWQDNMFLQLSVGQDPADARDNAEVVITREYRTARQVMNPMEGKGVVAWWDYRDGQLVVTTSTQVPHVIRNGLARCLGIDEALIRVIAPEVGGGFGYKCVLQPEEIAVAWLAWTRRKPFRWLEDRREHLTAGANTREHHYSLTAYADKRGRLLGMDAEVTVDVGAYSVWPFTAGLEAAQAGGNLPGPYDFREYRCQVNAPATNKPPFTPYRGVARPGVCFAMELTIDAIAREVGREPWEVRMENLVPADAMPYVNVTNKHYDSGDYPGSLMIAKDEIRFDEIRERQKTPEPDGRLIGVGFATYTEQSAHGSKVFAQWGLALIPGYDEARMKLTPDGGVEVRVGIQSIGQGLQTTLAQVASEILSIPVDRIRVLMGDTGTTPYSYGAFASRGIVMAGGAVSRAAEALSERIRIVAARPLGCAPEQVRLQDDRVQGPDGNSLSFAEVGRIWYLRPDELPEGDRHGGLEVTEAYRPKTDQGVFSYASHAVVVAVDPDTGKVELLDYVIVEDAGTVVNPMIVEGQTIGGAVQGIGSALFEEVTYDDQGQPLSSTLADYHLPGAAEAPHIRIQHTESPSPHTAHGIKGVGEGGAIAPGGAIVNAINDALAGLGVELNQIPATPERILKAVLSARAAKEKAS</sequence>
<organism evidence="5 6">
    <name type="scientific">Alloalcanivorax gelatiniphagus</name>
    <dbReference type="NCBI Taxonomy" id="1194167"/>
    <lineage>
        <taxon>Bacteria</taxon>
        <taxon>Pseudomonadati</taxon>
        <taxon>Pseudomonadota</taxon>
        <taxon>Gammaproteobacteria</taxon>
        <taxon>Oceanospirillales</taxon>
        <taxon>Alcanivoracaceae</taxon>
        <taxon>Alloalcanivorax</taxon>
    </lineage>
</organism>
<reference evidence="5 6" key="1">
    <citation type="submission" date="2019-05" db="EMBL/GenBank/DDBJ databases">
        <title>Genome of Alcanivorax gelatiniphagus, an oil degrading marine bacteria.</title>
        <authorList>
            <person name="Kwon K.K."/>
        </authorList>
    </citation>
    <scope>NUCLEOTIDE SEQUENCE [LARGE SCALE GENOMIC DNA]</scope>
    <source>
        <strain evidence="5 6">MEBiC 08158</strain>
    </source>
</reference>
<dbReference type="RefSeq" id="WP_138772374.1">
    <property type="nucleotide sequence ID" value="NZ_JBHSSX010000018.1"/>
</dbReference>
<dbReference type="Proteomes" id="UP000739180">
    <property type="component" value="Unassembled WGS sequence"/>
</dbReference>
<protein>
    <submittedName>
        <fullName evidence="5">Xanthine dehydrogenase family protein molybdopterin-binding subunit</fullName>
    </submittedName>
</protein>
<evidence type="ECO:0000256" key="1">
    <source>
        <dbReference type="ARBA" id="ARBA00006849"/>
    </source>
</evidence>
<dbReference type="SMART" id="SM01008">
    <property type="entry name" value="Ald_Xan_dh_C"/>
    <property type="match status" value="1"/>
</dbReference>
<dbReference type="PANTHER" id="PTHR11908">
    <property type="entry name" value="XANTHINE DEHYDROGENASE"/>
    <property type="match status" value="1"/>
</dbReference>
<evidence type="ECO:0000256" key="2">
    <source>
        <dbReference type="ARBA" id="ARBA00022505"/>
    </source>
</evidence>